<evidence type="ECO:0000313" key="3">
    <source>
        <dbReference type="EMBL" id="KAL2067797.1"/>
    </source>
</evidence>
<gene>
    <name evidence="3" type="ORF">VTL71DRAFT_15893</name>
</gene>
<evidence type="ECO:0000259" key="2">
    <source>
        <dbReference type="Pfam" id="PF25534"/>
    </source>
</evidence>
<sequence length="504" mass="58032">MAILTDNEKQVEVSIIRHADDTKFKEYVKIGDREQDGAANCDRYIVSEPGCVYTVEITLKQGYMFGRAAGVSVQLFIDGNGHRIAYASFNKEECIERDGDALAEDVSKRIEVASVTPENISLKIAKARFQFRTLTPDENLDNETDVIGISPHDLGRVRIVVMRWMQGSARRLTPAEYQARRKADEKKMMARQVDRSMDIRRVDTMNYKKHGISTTTGFIGARQVAYHSSEFDCSDTIEKSITFDFHCRNIEFLEALSIVPYPPPLYCYRWEQLTEPERKIALKKLQDMHKDSLHDHPGHIIGGNHQRREWRSWNLMQPYERKQTYEKFQTAKKAFDRGDVKQQVMEKLQFCPQEIIDLDGNDSRQKLPATEASDPIATTATMQDRAPRPLRKVVKIKEEPIDVDAIKDQGSKFQAAPTIKHDSPDPETRSNRRVKFEDENEAVDLSPFETAEHVEPRQDGLGDDERRELELRNDELEKEMEAENERVRKELAELLKLTGTNLAE</sequence>
<evidence type="ECO:0000313" key="4">
    <source>
        <dbReference type="Proteomes" id="UP001595075"/>
    </source>
</evidence>
<protein>
    <recommendedName>
        <fullName evidence="2">DUF7918 domain-containing protein</fullName>
    </recommendedName>
</protein>
<accession>A0ABR4CDP7</accession>
<keyword evidence="4" id="KW-1185">Reference proteome</keyword>
<evidence type="ECO:0000256" key="1">
    <source>
        <dbReference type="SAM" id="MobiDB-lite"/>
    </source>
</evidence>
<dbReference type="InterPro" id="IPR057678">
    <property type="entry name" value="DUF7918"/>
</dbReference>
<comment type="caution">
    <text evidence="3">The sequence shown here is derived from an EMBL/GenBank/DDBJ whole genome shotgun (WGS) entry which is preliminary data.</text>
</comment>
<reference evidence="3 4" key="1">
    <citation type="journal article" date="2024" name="Commun. Biol.">
        <title>Comparative genomic analysis of thermophilic fungi reveals convergent evolutionary adaptations and gene losses.</title>
        <authorList>
            <person name="Steindorff A.S."/>
            <person name="Aguilar-Pontes M.V."/>
            <person name="Robinson A.J."/>
            <person name="Andreopoulos B."/>
            <person name="LaButti K."/>
            <person name="Kuo A."/>
            <person name="Mondo S."/>
            <person name="Riley R."/>
            <person name="Otillar R."/>
            <person name="Haridas S."/>
            <person name="Lipzen A."/>
            <person name="Grimwood J."/>
            <person name="Schmutz J."/>
            <person name="Clum A."/>
            <person name="Reid I.D."/>
            <person name="Moisan M.C."/>
            <person name="Butler G."/>
            <person name="Nguyen T.T.M."/>
            <person name="Dewar K."/>
            <person name="Conant G."/>
            <person name="Drula E."/>
            <person name="Henrissat B."/>
            <person name="Hansel C."/>
            <person name="Singer S."/>
            <person name="Hutchinson M.I."/>
            <person name="de Vries R.P."/>
            <person name="Natvig D.O."/>
            <person name="Powell A.J."/>
            <person name="Tsang A."/>
            <person name="Grigoriev I.V."/>
        </authorList>
    </citation>
    <scope>NUCLEOTIDE SEQUENCE [LARGE SCALE GENOMIC DNA]</scope>
    <source>
        <strain evidence="3 4">CBS 494.80</strain>
    </source>
</reference>
<feature type="compositionally biased region" description="Basic and acidic residues" evidence="1">
    <location>
        <begin position="419"/>
        <end position="437"/>
    </location>
</feature>
<organism evidence="3 4">
    <name type="scientific">Oculimacula yallundae</name>
    <dbReference type="NCBI Taxonomy" id="86028"/>
    <lineage>
        <taxon>Eukaryota</taxon>
        <taxon>Fungi</taxon>
        <taxon>Dikarya</taxon>
        <taxon>Ascomycota</taxon>
        <taxon>Pezizomycotina</taxon>
        <taxon>Leotiomycetes</taxon>
        <taxon>Helotiales</taxon>
        <taxon>Ploettnerulaceae</taxon>
        <taxon>Oculimacula</taxon>
    </lineage>
</organism>
<feature type="domain" description="DUF7918" evidence="2">
    <location>
        <begin position="13"/>
        <end position="261"/>
    </location>
</feature>
<feature type="compositionally biased region" description="Basic and acidic residues" evidence="1">
    <location>
        <begin position="450"/>
        <end position="467"/>
    </location>
</feature>
<dbReference type="Pfam" id="PF25534">
    <property type="entry name" value="DUF7918"/>
    <property type="match status" value="1"/>
</dbReference>
<feature type="region of interest" description="Disordered" evidence="1">
    <location>
        <begin position="407"/>
        <end position="467"/>
    </location>
</feature>
<name>A0ABR4CDP7_9HELO</name>
<dbReference type="EMBL" id="JAZHXI010000009">
    <property type="protein sequence ID" value="KAL2067797.1"/>
    <property type="molecule type" value="Genomic_DNA"/>
</dbReference>
<proteinExistence type="predicted"/>
<dbReference type="Proteomes" id="UP001595075">
    <property type="component" value="Unassembled WGS sequence"/>
</dbReference>